<evidence type="ECO:0000259" key="12">
    <source>
        <dbReference type="PROSITE" id="PS51350"/>
    </source>
</evidence>
<dbReference type="SMART" id="SM00091">
    <property type="entry name" value="PAS"/>
    <property type="match status" value="2"/>
</dbReference>
<dbReference type="PANTHER" id="PTHR32071">
    <property type="entry name" value="TRANSCRIPTIONAL REGULATORY PROTEIN"/>
    <property type="match status" value="1"/>
</dbReference>
<dbReference type="Gene3D" id="3.30.1340.10">
    <property type="entry name" value="HPr-like"/>
    <property type="match status" value="1"/>
</dbReference>
<dbReference type="SUPFAM" id="SSF46689">
    <property type="entry name" value="Homeodomain-like"/>
    <property type="match status" value="1"/>
</dbReference>
<evidence type="ECO:0000256" key="1">
    <source>
        <dbReference type="ARBA" id="ARBA00022741"/>
    </source>
</evidence>
<dbReference type="Pfam" id="PF13188">
    <property type="entry name" value="PAS_8"/>
    <property type="match status" value="1"/>
</dbReference>
<dbReference type="CDD" id="cd00009">
    <property type="entry name" value="AAA"/>
    <property type="match status" value="1"/>
</dbReference>
<dbReference type="InterPro" id="IPR025944">
    <property type="entry name" value="Sigma_54_int_dom_CS"/>
</dbReference>
<dbReference type="Gene3D" id="1.10.10.60">
    <property type="entry name" value="Homeodomain-like"/>
    <property type="match status" value="1"/>
</dbReference>
<dbReference type="InterPro" id="IPR058031">
    <property type="entry name" value="AAA_lid_NorR"/>
</dbReference>
<reference evidence="13 14" key="1">
    <citation type="submission" date="2020-01" db="EMBL/GenBank/DDBJ databases">
        <title>Whole-genome sequence of Heliobacterium undosum DSM 13378.</title>
        <authorList>
            <person name="Kyndt J.A."/>
            <person name="Meyer T.E."/>
        </authorList>
    </citation>
    <scope>NUCLEOTIDE SEQUENCE [LARGE SCALE GENOMIC DNA]</scope>
    <source>
        <strain evidence="13 14">DSM 13378</strain>
    </source>
</reference>
<feature type="region of interest" description="Disordered" evidence="9">
    <location>
        <begin position="654"/>
        <end position="675"/>
    </location>
</feature>
<evidence type="ECO:0000256" key="7">
    <source>
        <dbReference type="ARBA" id="ARBA00023163"/>
    </source>
</evidence>
<evidence type="ECO:0000256" key="4">
    <source>
        <dbReference type="ARBA" id="ARBA00023015"/>
    </source>
</evidence>
<dbReference type="SUPFAM" id="SSF55594">
    <property type="entry name" value="HPr-like"/>
    <property type="match status" value="1"/>
</dbReference>
<feature type="domain" description="PAS" evidence="11">
    <location>
        <begin position="153"/>
        <end position="192"/>
    </location>
</feature>
<dbReference type="Pfam" id="PF18024">
    <property type="entry name" value="HTH_50"/>
    <property type="match status" value="1"/>
</dbReference>
<dbReference type="InterPro" id="IPR030828">
    <property type="entry name" value="HTH_TyrR"/>
</dbReference>
<dbReference type="SUPFAM" id="SSF52540">
    <property type="entry name" value="P-loop containing nucleoside triphosphate hydrolases"/>
    <property type="match status" value="1"/>
</dbReference>
<dbReference type="InterPro" id="IPR003593">
    <property type="entry name" value="AAA+_ATPase"/>
</dbReference>
<dbReference type="PROSITE" id="PS51350">
    <property type="entry name" value="PTS_HPR_DOM"/>
    <property type="match status" value="1"/>
</dbReference>
<evidence type="ECO:0000259" key="10">
    <source>
        <dbReference type="PROSITE" id="PS50045"/>
    </source>
</evidence>
<keyword evidence="2" id="KW-0058">Aromatic hydrocarbons catabolism</keyword>
<gene>
    <name evidence="13" type="ORF">GTO91_05460</name>
</gene>
<evidence type="ECO:0000256" key="8">
    <source>
        <dbReference type="ARBA" id="ARBA00029500"/>
    </source>
</evidence>
<evidence type="ECO:0000256" key="2">
    <source>
        <dbReference type="ARBA" id="ARBA00022797"/>
    </source>
</evidence>
<dbReference type="Gene3D" id="3.30.450.20">
    <property type="entry name" value="PAS domain"/>
    <property type="match status" value="2"/>
</dbReference>
<keyword evidence="1" id="KW-0547">Nucleotide-binding</keyword>
<feature type="domain" description="Sigma-54 factor interaction" evidence="10">
    <location>
        <begin position="403"/>
        <end position="632"/>
    </location>
</feature>
<keyword evidence="4" id="KW-0805">Transcription regulation</keyword>
<dbReference type="Pfam" id="PF00381">
    <property type="entry name" value="PTS-HPr"/>
    <property type="match status" value="1"/>
</dbReference>
<evidence type="ECO:0000313" key="14">
    <source>
        <dbReference type="Proteomes" id="UP000463470"/>
    </source>
</evidence>
<evidence type="ECO:0000313" key="13">
    <source>
        <dbReference type="EMBL" id="MZP29157.1"/>
    </source>
</evidence>
<feature type="region of interest" description="Disordered" evidence="9">
    <location>
        <begin position="765"/>
        <end position="784"/>
    </location>
</feature>
<dbReference type="Pfam" id="PF25601">
    <property type="entry name" value="AAA_lid_14"/>
    <property type="match status" value="1"/>
</dbReference>
<feature type="domain" description="HPr" evidence="12">
    <location>
        <begin position="6"/>
        <end position="132"/>
    </location>
</feature>
<dbReference type="Gene3D" id="3.40.50.300">
    <property type="entry name" value="P-loop containing nucleotide triphosphate hydrolases"/>
    <property type="match status" value="1"/>
</dbReference>
<dbReference type="SUPFAM" id="SSF55785">
    <property type="entry name" value="PYP-like sensor domain (PAS domain)"/>
    <property type="match status" value="2"/>
</dbReference>
<evidence type="ECO:0000256" key="6">
    <source>
        <dbReference type="ARBA" id="ARBA00023159"/>
    </source>
</evidence>
<dbReference type="InterPro" id="IPR035965">
    <property type="entry name" value="PAS-like_dom_sf"/>
</dbReference>
<dbReference type="FunFam" id="1.10.8.60:FF:000014">
    <property type="entry name" value="DNA-binding transcriptional regulator NtrC"/>
    <property type="match status" value="1"/>
</dbReference>
<keyword evidence="6" id="KW-0010">Activator</keyword>
<dbReference type="InterPro" id="IPR027417">
    <property type="entry name" value="P-loop_NTPase"/>
</dbReference>
<dbReference type="PROSITE" id="PS00675">
    <property type="entry name" value="SIGMA54_INTERACT_1"/>
    <property type="match status" value="1"/>
</dbReference>
<dbReference type="RefSeq" id="WP_161256051.1">
    <property type="nucleotide sequence ID" value="NZ_WXEY01000004.1"/>
</dbReference>
<comment type="caution">
    <text evidence="13">The sequence shown here is derived from an EMBL/GenBank/DDBJ whole genome shotgun (WGS) entry which is preliminary data.</text>
</comment>
<dbReference type="InterPro" id="IPR009057">
    <property type="entry name" value="Homeodomain-like_sf"/>
</dbReference>
<dbReference type="CDD" id="cd00130">
    <property type="entry name" value="PAS"/>
    <property type="match status" value="2"/>
</dbReference>
<dbReference type="InterPro" id="IPR035895">
    <property type="entry name" value="HPr-like_sf"/>
</dbReference>
<feature type="domain" description="PAS" evidence="11">
    <location>
        <begin position="264"/>
        <end position="311"/>
    </location>
</feature>
<evidence type="ECO:0000256" key="9">
    <source>
        <dbReference type="SAM" id="MobiDB-lite"/>
    </source>
</evidence>
<dbReference type="InterPro" id="IPR000032">
    <property type="entry name" value="HPr-like"/>
</dbReference>
<dbReference type="GO" id="GO:0003677">
    <property type="term" value="F:DNA binding"/>
    <property type="evidence" value="ECO:0007669"/>
    <property type="project" value="UniProtKB-KW"/>
</dbReference>
<dbReference type="EMBL" id="WXEY01000004">
    <property type="protein sequence ID" value="MZP29157.1"/>
    <property type="molecule type" value="Genomic_DNA"/>
</dbReference>
<dbReference type="Proteomes" id="UP000463470">
    <property type="component" value="Unassembled WGS sequence"/>
</dbReference>
<dbReference type="NCBIfam" id="TIGR00229">
    <property type="entry name" value="sensory_box"/>
    <property type="match status" value="2"/>
</dbReference>
<dbReference type="OrthoDB" id="9803970at2"/>
<keyword evidence="14" id="KW-1185">Reference proteome</keyword>
<sequence>MATPLLNETKAIIRHEKGLHARVAAMIVQKSSELQMRHRVSLFLRHRDRKPVPATTLLQLVSLAVQPGEAVWVSARSTADMHSAGETRDEAPPADSSRADTPCAERPGNKASQAAIAVKELVRFLESDFALSDDQVQRQVDNLLQDSALTAGQVFASMADGLIVTDDHDVVTVFNPAAERIMGMRASDVVGRKAAAAIPGSRMHIVAGTGQPELGRRQMIGEAVILTNRTPIVVDGQVKGAVAVFEDISALEKVTHELREVKELKERLQLVLESVQDGICVVDREGCVTYVNPAYARIVNGRREDLIGQDLRDLSPRGARRQALETGKPVLDHVAQKAGDVTVIADAYPIIVDGEVTGVVSIVKTLTDVQTLAEKLNRMAARAEYLEQELRRTKKPGGAFARFIGQSGKVRDALAMAEKAAEGPATVLIRGESGTGKELVAEGIHESGPRSKGPFIRVNCAAIPETLLESELFGHEKGAFTGAIRRKLGKFELAHKGTLFLDEIGELDKAMQAKLLRVLQQKEISRIGGEETFKVDVKIIAATNQDLEKLVAEGRFREDLYYRLNVIPILLPPLRERKEDIPLLVEHFLQQAGREQGRALRGIRSDALEALMHYAWPGNVRELANLIERVVTLSDGPWITGSDLPTYLRERAAGENHEGKQHEGGPIEKRPVGGGHGKGERCVWLYNGGEDRSSGPARGITGHNCWENTSEEQGDAPLLTWEEYEQQIITLALRRHGSFNAAAKALGLTHKTVGAKARKYGIDKNEAGTGLGEKGAALGKSISE</sequence>
<dbReference type="AlphaFoldDB" id="A0A845KYV9"/>
<dbReference type="PROSITE" id="PS50112">
    <property type="entry name" value="PAS"/>
    <property type="match status" value="2"/>
</dbReference>
<dbReference type="PROSITE" id="PS00676">
    <property type="entry name" value="SIGMA54_INTERACT_2"/>
    <property type="match status" value="1"/>
</dbReference>
<dbReference type="PROSITE" id="PS50045">
    <property type="entry name" value="SIGMA54_INTERACT_4"/>
    <property type="match status" value="1"/>
</dbReference>
<dbReference type="InterPro" id="IPR000014">
    <property type="entry name" value="PAS"/>
</dbReference>
<dbReference type="GO" id="GO:0005524">
    <property type="term" value="F:ATP binding"/>
    <property type="evidence" value="ECO:0007669"/>
    <property type="project" value="UniProtKB-KW"/>
</dbReference>
<dbReference type="InterPro" id="IPR013767">
    <property type="entry name" value="PAS_fold"/>
</dbReference>
<dbReference type="FunFam" id="3.40.50.300:FF:000006">
    <property type="entry name" value="DNA-binding transcriptional regulator NtrC"/>
    <property type="match status" value="1"/>
</dbReference>
<proteinExistence type="predicted"/>
<organism evidence="13 14">
    <name type="scientific">Heliomicrobium undosum</name>
    <dbReference type="NCBI Taxonomy" id="121734"/>
    <lineage>
        <taxon>Bacteria</taxon>
        <taxon>Bacillati</taxon>
        <taxon>Bacillota</taxon>
        <taxon>Clostridia</taxon>
        <taxon>Eubacteriales</taxon>
        <taxon>Heliobacteriaceae</taxon>
        <taxon>Heliomicrobium</taxon>
    </lineage>
</organism>
<evidence type="ECO:0000259" key="11">
    <source>
        <dbReference type="PROSITE" id="PS50112"/>
    </source>
</evidence>
<dbReference type="PANTHER" id="PTHR32071:SF57">
    <property type="entry name" value="C4-DICARBOXYLATE TRANSPORT TRANSCRIPTIONAL REGULATORY PROTEIN DCTD"/>
    <property type="match status" value="1"/>
</dbReference>
<dbReference type="InterPro" id="IPR025943">
    <property type="entry name" value="Sigma_54_int_dom_ATP-bd_2"/>
</dbReference>
<dbReference type="InterPro" id="IPR002078">
    <property type="entry name" value="Sigma_54_int"/>
</dbReference>
<feature type="region of interest" description="Disordered" evidence="9">
    <location>
        <begin position="81"/>
        <end position="110"/>
    </location>
</feature>
<dbReference type="Pfam" id="PF00158">
    <property type="entry name" value="Sigma54_activat"/>
    <property type="match status" value="1"/>
</dbReference>
<dbReference type="Gene3D" id="1.10.8.60">
    <property type="match status" value="1"/>
</dbReference>
<dbReference type="Pfam" id="PF00989">
    <property type="entry name" value="PAS"/>
    <property type="match status" value="1"/>
</dbReference>
<protein>
    <recommendedName>
        <fullName evidence="8">HTH-type transcriptional regulatory protein TyrR</fullName>
    </recommendedName>
</protein>
<evidence type="ECO:0000256" key="3">
    <source>
        <dbReference type="ARBA" id="ARBA00022840"/>
    </source>
</evidence>
<keyword evidence="5" id="KW-0238">DNA-binding</keyword>
<dbReference type="InterPro" id="IPR025662">
    <property type="entry name" value="Sigma_54_int_dom_ATP-bd_1"/>
</dbReference>
<keyword evidence="7" id="KW-0804">Transcription</keyword>
<name>A0A845KYV9_9FIRM</name>
<dbReference type="SMART" id="SM00382">
    <property type="entry name" value="AAA"/>
    <property type="match status" value="1"/>
</dbReference>
<evidence type="ECO:0000256" key="5">
    <source>
        <dbReference type="ARBA" id="ARBA00023125"/>
    </source>
</evidence>
<keyword evidence="3" id="KW-0067">ATP-binding</keyword>
<accession>A0A845KYV9</accession>
<dbReference type="PROSITE" id="PS00688">
    <property type="entry name" value="SIGMA54_INTERACT_3"/>
    <property type="match status" value="1"/>
</dbReference>
<dbReference type="GO" id="GO:0006355">
    <property type="term" value="P:regulation of DNA-templated transcription"/>
    <property type="evidence" value="ECO:0007669"/>
    <property type="project" value="InterPro"/>
</dbReference>